<evidence type="ECO:0000313" key="8">
    <source>
        <dbReference type="Proteomes" id="UP000054549"/>
    </source>
</evidence>
<feature type="transmembrane region" description="Helical" evidence="5">
    <location>
        <begin position="358"/>
        <end position="381"/>
    </location>
</feature>
<evidence type="ECO:0000256" key="5">
    <source>
        <dbReference type="SAM" id="Phobius"/>
    </source>
</evidence>
<feature type="transmembrane region" description="Helical" evidence="5">
    <location>
        <begin position="329"/>
        <end position="346"/>
    </location>
</feature>
<dbReference type="OrthoDB" id="10062876at2759"/>
<dbReference type="EMBL" id="KN818226">
    <property type="protein sequence ID" value="KIL69149.1"/>
    <property type="molecule type" value="Genomic_DNA"/>
</dbReference>
<gene>
    <name evidence="7" type="ORF">M378DRAFT_176118</name>
</gene>
<protein>
    <recommendedName>
        <fullName evidence="6">Amino acid permease/ SLC12A domain-containing protein</fullName>
    </recommendedName>
</protein>
<dbReference type="HOGENOM" id="CLU_007946_12_1_1"/>
<dbReference type="Gene3D" id="1.20.1740.10">
    <property type="entry name" value="Amino acid/polyamine transporter I"/>
    <property type="match status" value="1"/>
</dbReference>
<keyword evidence="8" id="KW-1185">Reference proteome</keyword>
<dbReference type="Pfam" id="PF00324">
    <property type="entry name" value="AA_permease"/>
    <property type="match status" value="1"/>
</dbReference>
<comment type="subcellular location">
    <subcellularLocation>
        <location evidence="1">Membrane</location>
        <topology evidence="1">Multi-pass membrane protein</topology>
    </subcellularLocation>
</comment>
<evidence type="ECO:0000259" key="6">
    <source>
        <dbReference type="Pfam" id="PF00324"/>
    </source>
</evidence>
<feature type="transmembrane region" description="Helical" evidence="5">
    <location>
        <begin position="141"/>
        <end position="158"/>
    </location>
</feature>
<evidence type="ECO:0000256" key="2">
    <source>
        <dbReference type="ARBA" id="ARBA00022692"/>
    </source>
</evidence>
<dbReference type="GO" id="GO:0016020">
    <property type="term" value="C:membrane"/>
    <property type="evidence" value="ECO:0007669"/>
    <property type="project" value="UniProtKB-SubCell"/>
</dbReference>
<feature type="transmembrane region" description="Helical" evidence="5">
    <location>
        <begin position="231"/>
        <end position="252"/>
    </location>
</feature>
<reference evidence="7 8" key="1">
    <citation type="submission" date="2014-04" db="EMBL/GenBank/DDBJ databases">
        <title>Evolutionary Origins and Diversification of the Mycorrhizal Mutualists.</title>
        <authorList>
            <consortium name="DOE Joint Genome Institute"/>
            <consortium name="Mycorrhizal Genomics Consortium"/>
            <person name="Kohler A."/>
            <person name="Kuo A."/>
            <person name="Nagy L.G."/>
            <person name="Floudas D."/>
            <person name="Copeland A."/>
            <person name="Barry K.W."/>
            <person name="Cichocki N."/>
            <person name="Veneault-Fourrey C."/>
            <person name="LaButti K."/>
            <person name="Lindquist E.A."/>
            <person name="Lipzen A."/>
            <person name="Lundell T."/>
            <person name="Morin E."/>
            <person name="Murat C."/>
            <person name="Riley R."/>
            <person name="Ohm R."/>
            <person name="Sun H."/>
            <person name="Tunlid A."/>
            <person name="Henrissat B."/>
            <person name="Grigoriev I.V."/>
            <person name="Hibbett D.S."/>
            <person name="Martin F."/>
        </authorList>
    </citation>
    <scope>NUCLEOTIDE SEQUENCE [LARGE SCALE GENOMIC DNA]</scope>
    <source>
        <strain evidence="7 8">Koide BX008</strain>
    </source>
</reference>
<dbReference type="InterPro" id="IPR050524">
    <property type="entry name" value="APC_YAT"/>
</dbReference>
<feature type="transmembrane region" description="Helical" evidence="5">
    <location>
        <begin position="284"/>
        <end position="309"/>
    </location>
</feature>
<dbReference type="STRING" id="946122.A0A0C2TPL2"/>
<accession>A0A0C2TPL2</accession>
<evidence type="ECO:0000256" key="1">
    <source>
        <dbReference type="ARBA" id="ARBA00004141"/>
    </source>
</evidence>
<keyword evidence="3 5" id="KW-1133">Transmembrane helix</keyword>
<dbReference type="PANTHER" id="PTHR43341">
    <property type="entry name" value="AMINO ACID PERMEASE"/>
    <property type="match status" value="1"/>
</dbReference>
<dbReference type="InParanoid" id="A0A0C2TPL2"/>
<name>A0A0C2TPL2_AMAMK</name>
<sequence length="502" mass="56448">MYDEEKPKKGSVTEKSVEEGVYRADDKYQFDAHDLDQVQRRLKQRHVQITVCSVGEMTTWAPVSGTFPHFAARWVDPAFGFAVGWNYFYTNVISTPVEITAASILLTFWDSNTKHQGIYIAVVCIAICSINIFGVKYFGEVTLIIGLIIAGLIIDLGGGPNHDRIGFRYWKNPGAIARANLVSNIDTDRFLAILSVIVQASFSFQGMELVAIAASETESPRRNIAKAVRRVFYRITIFYVLGILIIGMLVAYNDSFLLQKSGTASESPFVIAFNRAGVKVLPHIINAAVFTSAFSAGNSFLFCSSRILYGLALRGQAPKVFAICTKNGLPIVAVMTASSFSLLAFMSVSNGANAVFNWFVNLSTTGGFFGWFSINLTYIFYRRGMNAQGFDVKKNIYNNPFQPYIAYWGCLWTLIFILVNGFEVFFKFNIADFFTGYINIVIFFSLFFFWKIYKRTSIWKPEEMDLVTTYGNLSKGIPSIEETELPEIPPRNIWEKIAEILF</sequence>
<keyword evidence="4 5" id="KW-0472">Membrane</keyword>
<dbReference type="Proteomes" id="UP000054549">
    <property type="component" value="Unassembled WGS sequence"/>
</dbReference>
<feature type="transmembrane region" description="Helical" evidence="5">
    <location>
        <begin position="401"/>
        <end position="422"/>
    </location>
</feature>
<keyword evidence="2 5" id="KW-0812">Transmembrane</keyword>
<dbReference type="GO" id="GO:0015171">
    <property type="term" value="F:amino acid transmembrane transporter activity"/>
    <property type="evidence" value="ECO:0007669"/>
    <property type="project" value="TreeGrafter"/>
</dbReference>
<feature type="domain" description="Amino acid permease/ SLC12A" evidence="6">
    <location>
        <begin position="49"/>
        <end position="458"/>
    </location>
</feature>
<organism evidence="7 8">
    <name type="scientific">Amanita muscaria (strain Koide BX008)</name>
    <dbReference type="NCBI Taxonomy" id="946122"/>
    <lineage>
        <taxon>Eukaryota</taxon>
        <taxon>Fungi</taxon>
        <taxon>Dikarya</taxon>
        <taxon>Basidiomycota</taxon>
        <taxon>Agaricomycotina</taxon>
        <taxon>Agaricomycetes</taxon>
        <taxon>Agaricomycetidae</taxon>
        <taxon>Agaricales</taxon>
        <taxon>Pluteineae</taxon>
        <taxon>Amanitaceae</taxon>
        <taxon>Amanita</taxon>
    </lineage>
</organism>
<proteinExistence type="predicted"/>
<dbReference type="PIRSF" id="PIRSF006060">
    <property type="entry name" value="AA_transporter"/>
    <property type="match status" value="1"/>
</dbReference>
<evidence type="ECO:0000256" key="4">
    <source>
        <dbReference type="ARBA" id="ARBA00023136"/>
    </source>
</evidence>
<evidence type="ECO:0000256" key="3">
    <source>
        <dbReference type="ARBA" id="ARBA00022989"/>
    </source>
</evidence>
<evidence type="ECO:0000313" key="7">
    <source>
        <dbReference type="EMBL" id="KIL69149.1"/>
    </source>
</evidence>
<dbReference type="AlphaFoldDB" id="A0A0C2TPL2"/>
<dbReference type="PANTHER" id="PTHR43341:SF4">
    <property type="entry name" value="ARGININE PERMEASE CAN1-RELATED"/>
    <property type="match status" value="1"/>
</dbReference>
<feature type="transmembrane region" description="Helical" evidence="5">
    <location>
        <begin position="434"/>
        <end position="453"/>
    </location>
</feature>
<feature type="transmembrane region" description="Helical" evidence="5">
    <location>
        <begin position="117"/>
        <end position="135"/>
    </location>
</feature>
<dbReference type="InterPro" id="IPR004841">
    <property type="entry name" value="AA-permease/SLC12A_dom"/>
</dbReference>